<evidence type="ECO:0000256" key="3">
    <source>
        <dbReference type="ARBA" id="ARBA00023082"/>
    </source>
</evidence>
<evidence type="ECO:0000313" key="9">
    <source>
        <dbReference type="EMBL" id="CCI03721.1"/>
    </source>
</evidence>
<feature type="domain" description="RNA polymerase sigma-70 region 2" evidence="7">
    <location>
        <begin position="44"/>
        <end position="109"/>
    </location>
</feature>
<dbReference type="RefSeq" id="WP_002769944.1">
    <property type="nucleotide sequence ID" value="NZ_HE973002.1"/>
</dbReference>
<feature type="coiled-coil region" evidence="6">
    <location>
        <begin position="177"/>
        <end position="204"/>
    </location>
</feature>
<dbReference type="InterPro" id="IPR036388">
    <property type="entry name" value="WH-like_DNA-bd_sf"/>
</dbReference>
<dbReference type="SUPFAM" id="SSF88659">
    <property type="entry name" value="Sigma3 and sigma4 domains of RNA polymerase sigma factors"/>
    <property type="match status" value="1"/>
</dbReference>
<evidence type="ECO:0000259" key="8">
    <source>
        <dbReference type="Pfam" id="PF08281"/>
    </source>
</evidence>
<evidence type="ECO:0000256" key="6">
    <source>
        <dbReference type="SAM" id="Coils"/>
    </source>
</evidence>
<keyword evidence="6" id="KW-0175">Coiled coil</keyword>
<dbReference type="Proteomes" id="UP000003480">
    <property type="component" value="Unassembled WGS sequence"/>
</dbReference>
<dbReference type="NCBIfam" id="TIGR02937">
    <property type="entry name" value="sigma70-ECF"/>
    <property type="match status" value="1"/>
</dbReference>
<dbReference type="Pfam" id="PF08281">
    <property type="entry name" value="Sigma70_r4_2"/>
    <property type="match status" value="1"/>
</dbReference>
<dbReference type="InterPro" id="IPR013325">
    <property type="entry name" value="RNA_pol_sigma_r2"/>
</dbReference>
<dbReference type="GO" id="GO:0003677">
    <property type="term" value="F:DNA binding"/>
    <property type="evidence" value="ECO:0007669"/>
    <property type="project" value="UniProtKB-KW"/>
</dbReference>
<keyword evidence="5" id="KW-0804">Transcription</keyword>
<dbReference type="InterPro" id="IPR013324">
    <property type="entry name" value="RNA_pol_sigma_r3/r4-like"/>
</dbReference>
<sequence>MLFSLNKTRKTSRQKHQSVTAEANLLKQLSLGEQKAFWSLWLSHQEYLYYRCINWMGGNRKDAEEALSQATIKAWEKLPIYADKITNPKAWLTRMTHNVCVDIHREHQRQARGIEDIDTILEIENSPLMLSQSNPNSLMLQAEIQEHIRQAIDQLPPRLRETFVLRFEQEMSYAEIAEKLSISNSNVRKRIQQAREALQRQLGQYL</sequence>
<evidence type="ECO:0000313" key="10">
    <source>
        <dbReference type="Proteomes" id="UP000003480"/>
    </source>
</evidence>
<evidence type="ECO:0000256" key="5">
    <source>
        <dbReference type="ARBA" id="ARBA00023163"/>
    </source>
</evidence>
<organism evidence="9 10">
    <name type="scientific">Microcystis aeruginosa PCC 9443</name>
    <dbReference type="NCBI Taxonomy" id="1160281"/>
    <lineage>
        <taxon>Bacteria</taxon>
        <taxon>Bacillati</taxon>
        <taxon>Cyanobacteriota</taxon>
        <taxon>Cyanophyceae</taxon>
        <taxon>Oscillatoriophycideae</taxon>
        <taxon>Chroococcales</taxon>
        <taxon>Microcystaceae</taxon>
        <taxon>Microcystis</taxon>
    </lineage>
</organism>
<comment type="caution">
    <text evidence="9">The sequence shown here is derived from an EMBL/GenBank/DDBJ whole genome shotgun (WGS) entry which is preliminary data.</text>
</comment>
<evidence type="ECO:0000256" key="4">
    <source>
        <dbReference type="ARBA" id="ARBA00023125"/>
    </source>
</evidence>
<dbReference type="EMBL" id="CAIJ01000435">
    <property type="protein sequence ID" value="CCI03721.1"/>
    <property type="molecule type" value="Genomic_DNA"/>
</dbReference>
<dbReference type="CDD" id="cd06171">
    <property type="entry name" value="Sigma70_r4"/>
    <property type="match status" value="1"/>
</dbReference>
<dbReference type="InterPro" id="IPR007627">
    <property type="entry name" value="RNA_pol_sigma70_r2"/>
</dbReference>
<accession>I4G710</accession>
<dbReference type="Pfam" id="PF04542">
    <property type="entry name" value="Sigma70_r2"/>
    <property type="match status" value="1"/>
</dbReference>
<proteinExistence type="inferred from homology"/>
<dbReference type="Gene3D" id="1.10.10.10">
    <property type="entry name" value="Winged helix-like DNA-binding domain superfamily/Winged helix DNA-binding domain"/>
    <property type="match status" value="1"/>
</dbReference>
<dbReference type="Gene3D" id="1.10.1740.10">
    <property type="match status" value="1"/>
</dbReference>
<protein>
    <submittedName>
        <fullName evidence="9">RNA polymerase ECF-type sigma factor</fullName>
    </submittedName>
</protein>
<gene>
    <name evidence="9" type="ORF">MICAC_4900009</name>
</gene>
<keyword evidence="2" id="KW-0805">Transcription regulation</keyword>
<keyword evidence="4" id="KW-0238">DNA-binding</keyword>
<keyword evidence="3" id="KW-0731">Sigma factor</keyword>
<feature type="domain" description="RNA polymerase sigma factor 70 region 4 type 2" evidence="8">
    <location>
        <begin position="148"/>
        <end position="198"/>
    </location>
</feature>
<evidence type="ECO:0000259" key="7">
    <source>
        <dbReference type="Pfam" id="PF04542"/>
    </source>
</evidence>
<dbReference type="GO" id="GO:0006352">
    <property type="term" value="P:DNA-templated transcription initiation"/>
    <property type="evidence" value="ECO:0007669"/>
    <property type="project" value="InterPro"/>
</dbReference>
<reference evidence="9 10" key="1">
    <citation type="submission" date="2012-04" db="EMBL/GenBank/DDBJ databases">
        <authorList>
            <person name="Genoscope - CEA"/>
        </authorList>
    </citation>
    <scope>NUCLEOTIDE SEQUENCE [LARGE SCALE GENOMIC DNA]</scope>
    <source>
        <strain evidence="9 10">9443</strain>
    </source>
</reference>
<dbReference type="PANTHER" id="PTHR43133:SF8">
    <property type="entry name" value="RNA POLYMERASE SIGMA FACTOR HI_1459-RELATED"/>
    <property type="match status" value="1"/>
</dbReference>
<evidence type="ECO:0000256" key="2">
    <source>
        <dbReference type="ARBA" id="ARBA00023015"/>
    </source>
</evidence>
<comment type="similarity">
    <text evidence="1">Belongs to the sigma-70 factor family. ECF subfamily.</text>
</comment>
<dbReference type="InterPro" id="IPR039425">
    <property type="entry name" value="RNA_pol_sigma-70-like"/>
</dbReference>
<name>I4G710_MICAE</name>
<dbReference type="InterPro" id="IPR014284">
    <property type="entry name" value="RNA_pol_sigma-70_dom"/>
</dbReference>
<dbReference type="GO" id="GO:0016987">
    <property type="term" value="F:sigma factor activity"/>
    <property type="evidence" value="ECO:0007669"/>
    <property type="project" value="UniProtKB-KW"/>
</dbReference>
<dbReference type="PANTHER" id="PTHR43133">
    <property type="entry name" value="RNA POLYMERASE ECF-TYPE SIGMA FACTO"/>
    <property type="match status" value="1"/>
</dbReference>
<dbReference type="SUPFAM" id="SSF88946">
    <property type="entry name" value="Sigma2 domain of RNA polymerase sigma factors"/>
    <property type="match status" value="1"/>
</dbReference>
<dbReference type="HOGENOM" id="CLU_047691_3_0_3"/>
<dbReference type="InterPro" id="IPR013249">
    <property type="entry name" value="RNA_pol_sigma70_r4_t2"/>
</dbReference>
<dbReference type="AlphaFoldDB" id="I4G710"/>
<evidence type="ECO:0000256" key="1">
    <source>
        <dbReference type="ARBA" id="ARBA00010641"/>
    </source>
</evidence>